<name>A0ABY4HKQ0_9FLAO</name>
<keyword evidence="1" id="KW-0812">Transmembrane</keyword>
<proteinExistence type="predicted"/>
<sequence length="148" mass="16863">MQFRSSISTFNKTIFFSIVIMLIGVTYPAFSTKDILSFIIVATINYLSVVLLIWILLHTKYKIKHSTLFCVSGPFNKEIDIKSIKKIQNHNGIIVPVTWKLALNSKGLIITYNTYDDIYISPSNEEAFLKSLLEINPNILILNSENAF</sequence>
<feature type="transmembrane region" description="Helical" evidence="1">
    <location>
        <begin position="12"/>
        <end position="30"/>
    </location>
</feature>
<feature type="domain" description="Uncharacterized protein YyaB-like PH" evidence="2">
    <location>
        <begin position="59"/>
        <end position="136"/>
    </location>
</feature>
<reference evidence="3" key="2">
    <citation type="submission" date="2022-04" db="EMBL/GenBank/DDBJ databases">
        <title>Complete Genome Sequence of Flavobacterium sediminilitoris YSM-43, Isolated from a Tidal Sediment.</title>
        <authorList>
            <person name="Lee P.A."/>
        </authorList>
    </citation>
    <scope>NUCLEOTIDE SEQUENCE</scope>
    <source>
        <strain evidence="3">YSM-43</strain>
    </source>
</reference>
<feature type="transmembrane region" description="Helical" evidence="1">
    <location>
        <begin position="36"/>
        <end position="57"/>
    </location>
</feature>
<keyword evidence="4" id="KW-1185">Reference proteome</keyword>
<dbReference type="InterPro" id="IPR009589">
    <property type="entry name" value="PH_YyaB-like"/>
</dbReference>
<organism evidence="3 4">
    <name type="scientific">Flavobacterium sediminilitoris</name>
    <dbReference type="NCBI Taxonomy" id="2024526"/>
    <lineage>
        <taxon>Bacteria</taxon>
        <taxon>Pseudomonadati</taxon>
        <taxon>Bacteroidota</taxon>
        <taxon>Flavobacteriia</taxon>
        <taxon>Flavobacteriales</taxon>
        <taxon>Flavobacteriaceae</taxon>
        <taxon>Flavobacterium</taxon>
    </lineage>
</organism>
<accession>A0ABY4HKQ0</accession>
<gene>
    <name evidence="3" type="ORF">LXD69_12720</name>
</gene>
<evidence type="ECO:0000256" key="1">
    <source>
        <dbReference type="SAM" id="Phobius"/>
    </source>
</evidence>
<dbReference type="EMBL" id="CP090145">
    <property type="protein sequence ID" value="UOX32897.1"/>
    <property type="molecule type" value="Genomic_DNA"/>
</dbReference>
<dbReference type="RefSeq" id="WP_152640679.1">
    <property type="nucleotide sequence ID" value="NZ_CP090145.1"/>
</dbReference>
<dbReference type="Proteomes" id="UP000830454">
    <property type="component" value="Chromosome"/>
</dbReference>
<evidence type="ECO:0000259" key="2">
    <source>
        <dbReference type="Pfam" id="PF06713"/>
    </source>
</evidence>
<keyword evidence="1" id="KW-0472">Membrane</keyword>
<dbReference type="Pfam" id="PF06713">
    <property type="entry name" value="bPH_4"/>
    <property type="match status" value="1"/>
</dbReference>
<evidence type="ECO:0000313" key="3">
    <source>
        <dbReference type="EMBL" id="UOX32897.1"/>
    </source>
</evidence>
<protein>
    <submittedName>
        <fullName evidence="3">PH domain-containing protein</fullName>
    </submittedName>
</protein>
<reference evidence="3" key="1">
    <citation type="submission" date="2021-12" db="EMBL/GenBank/DDBJ databases">
        <authorList>
            <person name="Cha I.-T."/>
            <person name="Lee K.-E."/>
            <person name="Park S.-J."/>
        </authorList>
    </citation>
    <scope>NUCLEOTIDE SEQUENCE</scope>
    <source>
        <strain evidence="3">YSM-43</strain>
    </source>
</reference>
<evidence type="ECO:0000313" key="4">
    <source>
        <dbReference type="Proteomes" id="UP000830454"/>
    </source>
</evidence>
<keyword evidence="1" id="KW-1133">Transmembrane helix</keyword>